<dbReference type="InParanoid" id="A0A024GEC6"/>
<reference evidence="2 3" key="1">
    <citation type="submission" date="2012-05" db="EMBL/GenBank/DDBJ databases">
        <title>Recombination and specialization in a pathogen metapopulation.</title>
        <authorList>
            <person name="Gardiner A."/>
            <person name="Kemen E."/>
            <person name="Schultz-Larsen T."/>
            <person name="MacLean D."/>
            <person name="Van Oosterhout C."/>
            <person name="Jones J.D.G."/>
        </authorList>
    </citation>
    <scope>NUCLEOTIDE SEQUENCE [LARGE SCALE GENOMIC DNA]</scope>
    <source>
        <strain evidence="2 3">Ac Nc2</strain>
    </source>
</reference>
<protein>
    <submittedName>
        <fullName evidence="2">Uncharacterized protein</fullName>
    </submittedName>
</protein>
<dbReference type="EMBL" id="CAIX01000093">
    <property type="protein sequence ID" value="CCI45229.1"/>
    <property type="molecule type" value="Genomic_DNA"/>
</dbReference>
<evidence type="ECO:0000256" key="1">
    <source>
        <dbReference type="ARBA" id="ARBA00024339"/>
    </source>
</evidence>
<sequence>MPNKDRVWTIELGKRIGPFCIGSSIIEALHVLENRVPIHPLEITYDGMDPYKNDTVIDSPEEGFQLVFDSRTQILIKIDFYRLGQIYLRYGHVTLFRECDSATFMALFGPTFPGEYNPSTRCYHLSYEGGSVKFPIPIEHQDFYKDQNDLPLAFPNGSTPIACGLTVFSGSNQYAPCVPKPIKCDYGEIVNVHIYPSAATLLFCDKKASLELGWTPQQVISSIGQPISVFRKAEDPNPGSVVMRERVNEYFHNYPHLGCDVMYNSLHKVSKIILRTNVLGHPEFGTYHKSNFRIYIHTVPGTATADVLCESITPETTWEQIQKSLSISSKLRPVIHDSGLGLHPFGSSYCYAPVPDCIFEVLKNGYLASVTIVQT</sequence>
<evidence type="ECO:0000313" key="2">
    <source>
        <dbReference type="EMBL" id="CCI45229.1"/>
    </source>
</evidence>
<dbReference type="InterPro" id="IPR005373">
    <property type="entry name" value="PHAF1"/>
</dbReference>
<dbReference type="Proteomes" id="UP000053237">
    <property type="component" value="Unassembled WGS sequence"/>
</dbReference>
<gene>
    <name evidence="2" type="ORF">BN9_061020</name>
</gene>
<comment type="caution">
    <text evidence="2">The sequence shown here is derived from an EMBL/GenBank/DDBJ whole genome shotgun (WGS) entry which is preliminary data.</text>
</comment>
<comment type="similarity">
    <text evidence="1">Belongs to the PHAF1 family.</text>
</comment>
<dbReference type="Pfam" id="PF03676">
    <property type="entry name" value="PHAF1"/>
    <property type="match status" value="1"/>
</dbReference>
<organism evidence="2 3">
    <name type="scientific">Albugo candida</name>
    <dbReference type="NCBI Taxonomy" id="65357"/>
    <lineage>
        <taxon>Eukaryota</taxon>
        <taxon>Sar</taxon>
        <taxon>Stramenopiles</taxon>
        <taxon>Oomycota</taxon>
        <taxon>Peronosporomycetes</taxon>
        <taxon>Albuginales</taxon>
        <taxon>Albuginaceae</taxon>
        <taxon>Albugo</taxon>
    </lineage>
</organism>
<dbReference type="AlphaFoldDB" id="A0A024GEC6"/>
<dbReference type="InterPro" id="IPR039156">
    <property type="entry name" value="PHAF1/BROMI"/>
</dbReference>
<accession>A0A024GEC6</accession>
<evidence type="ECO:0000313" key="3">
    <source>
        <dbReference type="Proteomes" id="UP000053237"/>
    </source>
</evidence>
<name>A0A024GEC6_9STRA</name>
<dbReference type="PANTHER" id="PTHR13465">
    <property type="entry name" value="UPF0183 PROTEIN"/>
    <property type="match status" value="1"/>
</dbReference>
<keyword evidence="3" id="KW-1185">Reference proteome</keyword>
<proteinExistence type="inferred from homology"/>
<dbReference type="OrthoDB" id="411211at2759"/>
<dbReference type="PANTHER" id="PTHR13465:SF2">
    <property type="entry name" value="PHAGOSOME ASSEMBLY FACTOR 1"/>
    <property type="match status" value="1"/>
</dbReference>